<name>A0A0F9QRS8_9ZZZZ</name>
<reference evidence="1" key="1">
    <citation type="journal article" date="2015" name="Nature">
        <title>Complex archaea that bridge the gap between prokaryotes and eukaryotes.</title>
        <authorList>
            <person name="Spang A."/>
            <person name="Saw J.H."/>
            <person name="Jorgensen S.L."/>
            <person name="Zaremba-Niedzwiedzka K."/>
            <person name="Martijn J."/>
            <person name="Lind A.E."/>
            <person name="van Eijk R."/>
            <person name="Schleper C."/>
            <person name="Guy L."/>
            <person name="Ettema T.J."/>
        </authorList>
    </citation>
    <scope>NUCLEOTIDE SEQUENCE</scope>
</reference>
<comment type="caution">
    <text evidence="1">The sequence shown here is derived from an EMBL/GenBank/DDBJ whole genome shotgun (WGS) entry which is preliminary data.</text>
</comment>
<accession>A0A0F9QRS8</accession>
<dbReference type="AlphaFoldDB" id="A0A0F9QRS8"/>
<dbReference type="EMBL" id="LAZR01004513">
    <property type="protein sequence ID" value="KKN07928.1"/>
    <property type="molecule type" value="Genomic_DNA"/>
</dbReference>
<evidence type="ECO:0000313" key="1">
    <source>
        <dbReference type="EMBL" id="KKN07928.1"/>
    </source>
</evidence>
<sequence>MADENVGLTGALYAHASAVTNAGANEIAEFRAGWTVAMEETFAEWYGQSIVRKQAVLTLDDFG</sequence>
<proteinExistence type="predicted"/>
<organism evidence="1">
    <name type="scientific">marine sediment metagenome</name>
    <dbReference type="NCBI Taxonomy" id="412755"/>
    <lineage>
        <taxon>unclassified sequences</taxon>
        <taxon>metagenomes</taxon>
        <taxon>ecological metagenomes</taxon>
    </lineage>
</organism>
<protein>
    <submittedName>
        <fullName evidence="1">Uncharacterized protein</fullName>
    </submittedName>
</protein>
<feature type="non-terminal residue" evidence="1">
    <location>
        <position position="63"/>
    </location>
</feature>
<gene>
    <name evidence="1" type="ORF">LCGC14_1061820</name>
</gene>